<proteinExistence type="inferred from homology"/>
<comment type="caution">
    <text evidence="7">The sequence shown here is derived from an EMBL/GenBank/DDBJ whole genome shotgun (WGS) entry which is preliminary data.</text>
</comment>
<keyword evidence="3 6" id="KW-0732">Signal</keyword>
<reference evidence="7" key="2">
    <citation type="submission" date="2023-07" db="EMBL/GenBank/DDBJ databases">
        <authorList>
            <person name="Shen H."/>
        </authorList>
    </citation>
    <scope>NUCLEOTIDE SEQUENCE</scope>
    <source>
        <strain evidence="7">TNR-22</strain>
    </source>
</reference>
<dbReference type="PANTHER" id="PTHR38776:SF1">
    <property type="entry name" value="MLTA-INTERACTING PROTEIN-RELATED"/>
    <property type="match status" value="1"/>
</dbReference>
<feature type="signal peptide" evidence="6">
    <location>
        <begin position="1"/>
        <end position="23"/>
    </location>
</feature>
<evidence type="ECO:0000256" key="5">
    <source>
        <dbReference type="ARBA" id="ARBA00023237"/>
    </source>
</evidence>
<dbReference type="Pfam" id="PF06629">
    <property type="entry name" value="MipA"/>
    <property type="match status" value="1"/>
</dbReference>
<sequence length="267" mass="28629">MRSCLLISLAIGSLLASTTAASAGDAWWSGDWYVKLGATTFTAPRYRGDNDYLFQAKPLFSMGKAGNVVRFSARDDNPSLSLYDAGSIRVGATGKLVMPRNGDDSDDLKGLKPVKLGVELGAFAEAYPLDWMRLRAEVRHGIRSHQGIVADLSADAFTDVTPDIRISAGPRMTIASQDYMTAYYGVDAAASKASGLKKYKPGAGLESLGLAAEINWKATDKIETGAFAEYKRLMGPAANAPLVEERGSRNQVLIGLSASYRFGFTIP</sequence>
<comment type="similarity">
    <text evidence="2">Belongs to the MipA/OmpV family.</text>
</comment>
<organism evidence="7 8">
    <name type="scientific">Rhizobium alvei</name>
    <dbReference type="NCBI Taxonomy" id="1132659"/>
    <lineage>
        <taxon>Bacteria</taxon>
        <taxon>Pseudomonadati</taxon>
        <taxon>Pseudomonadota</taxon>
        <taxon>Alphaproteobacteria</taxon>
        <taxon>Hyphomicrobiales</taxon>
        <taxon>Rhizobiaceae</taxon>
        <taxon>Rhizobium/Agrobacterium group</taxon>
        <taxon>Rhizobium</taxon>
    </lineage>
</organism>
<keyword evidence="5" id="KW-0998">Cell outer membrane</keyword>
<name>A0ABT8YGG3_9HYPH</name>
<evidence type="ECO:0000256" key="2">
    <source>
        <dbReference type="ARBA" id="ARBA00005722"/>
    </source>
</evidence>
<dbReference type="PANTHER" id="PTHR38776">
    <property type="entry name" value="MLTA-INTERACTING PROTEIN-RELATED"/>
    <property type="match status" value="1"/>
</dbReference>
<keyword evidence="8" id="KW-1185">Reference proteome</keyword>
<evidence type="ECO:0000256" key="4">
    <source>
        <dbReference type="ARBA" id="ARBA00023136"/>
    </source>
</evidence>
<dbReference type="InterPro" id="IPR010583">
    <property type="entry name" value="MipA"/>
</dbReference>
<feature type="chain" id="PRO_5045723538" evidence="6">
    <location>
        <begin position="24"/>
        <end position="267"/>
    </location>
</feature>
<dbReference type="EMBL" id="JAUOZU010000001">
    <property type="protein sequence ID" value="MDO6962661.1"/>
    <property type="molecule type" value="Genomic_DNA"/>
</dbReference>
<comment type="subcellular location">
    <subcellularLocation>
        <location evidence="1">Cell outer membrane</location>
    </subcellularLocation>
</comment>
<protein>
    <submittedName>
        <fullName evidence="7">MipA/OmpV family protein</fullName>
    </submittedName>
</protein>
<gene>
    <name evidence="7" type="ORF">Q4481_01755</name>
</gene>
<accession>A0ABT8YGG3</accession>
<dbReference type="Proteomes" id="UP001174932">
    <property type="component" value="Unassembled WGS sequence"/>
</dbReference>
<keyword evidence="4" id="KW-0472">Membrane</keyword>
<evidence type="ECO:0000256" key="6">
    <source>
        <dbReference type="SAM" id="SignalP"/>
    </source>
</evidence>
<evidence type="ECO:0000313" key="8">
    <source>
        <dbReference type="Proteomes" id="UP001174932"/>
    </source>
</evidence>
<evidence type="ECO:0000313" key="7">
    <source>
        <dbReference type="EMBL" id="MDO6962661.1"/>
    </source>
</evidence>
<reference evidence="7" key="1">
    <citation type="journal article" date="2015" name="Int. J. Syst. Evol. Microbiol.">
        <title>Rhizobium alvei sp. nov., isolated from a freshwater river.</title>
        <authorList>
            <person name="Sheu S.Y."/>
            <person name="Huang H.W."/>
            <person name="Young C.C."/>
            <person name="Chen W.M."/>
        </authorList>
    </citation>
    <scope>NUCLEOTIDE SEQUENCE</scope>
    <source>
        <strain evidence="7">TNR-22</strain>
    </source>
</reference>
<evidence type="ECO:0000256" key="1">
    <source>
        <dbReference type="ARBA" id="ARBA00004442"/>
    </source>
</evidence>
<evidence type="ECO:0000256" key="3">
    <source>
        <dbReference type="ARBA" id="ARBA00022729"/>
    </source>
</evidence>